<accession>A0A814SFW9</accession>
<protein>
    <submittedName>
        <fullName evidence="1">Uncharacterized protein</fullName>
    </submittedName>
</protein>
<keyword evidence="2" id="KW-1185">Reference proteome</keyword>
<reference evidence="1" key="1">
    <citation type="submission" date="2021-02" db="EMBL/GenBank/DDBJ databases">
        <authorList>
            <person name="Nowell W R."/>
        </authorList>
    </citation>
    <scope>NUCLEOTIDE SEQUENCE</scope>
    <source>
        <strain evidence="1">Ploen Becks lab</strain>
    </source>
</reference>
<dbReference type="AlphaFoldDB" id="A0A814SFW9"/>
<feature type="non-terminal residue" evidence="1">
    <location>
        <position position="173"/>
    </location>
</feature>
<organism evidence="1 2">
    <name type="scientific">Brachionus calyciflorus</name>
    <dbReference type="NCBI Taxonomy" id="104777"/>
    <lineage>
        <taxon>Eukaryota</taxon>
        <taxon>Metazoa</taxon>
        <taxon>Spiralia</taxon>
        <taxon>Gnathifera</taxon>
        <taxon>Rotifera</taxon>
        <taxon>Eurotatoria</taxon>
        <taxon>Monogononta</taxon>
        <taxon>Pseudotrocha</taxon>
        <taxon>Ploima</taxon>
        <taxon>Brachionidae</taxon>
        <taxon>Brachionus</taxon>
    </lineage>
</organism>
<name>A0A814SFW9_9BILA</name>
<comment type="caution">
    <text evidence="1">The sequence shown here is derived from an EMBL/GenBank/DDBJ whole genome shotgun (WGS) entry which is preliminary data.</text>
</comment>
<dbReference type="EMBL" id="CAJNOC010011395">
    <property type="protein sequence ID" value="CAF1147723.1"/>
    <property type="molecule type" value="Genomic_DNA"/>
</dbReference>
<sequence>MNGVYYNYPYIYYPFSCNYTSFDYWEIRSCSYYYILLNNEFKFDHNIIGLEFNASEAGSFFFELGTISCNSICSDILENYGGSEIRFYSYYSKEINFVKGRNIIYFENRVNAKRESFVQINFSSGKLLSIVGTRKATIRYYRHPCKSYSFYGSKETFAFLLKTITEKDYYKGF</sequence>
<gene>
    <name evidence="1" type="ORF">OXX778_LOCUS23165</name>
</gene>
<dbReference type="Proteomes" id="UP000663879">
    <property type="component" value="Unassembled WGS sequence"/>
</dbReference>
<proteinExistence type="predicted"/>
<evidence type="ECO:0000313" key="1">
    <source>
        <dbReference type="EMBL" id="CAF1147723.1"/>
    </source>
</evidence>
<evidence type="ECO:0000313" key="2">
    <source>
        <dbReference type="Proteomes" id="UP000663879"/>
    </source>
</evidence>